<evidence type="ECO:0000313" key="2">
    <source>
        <dbReference type="Proteomes" id="UP001501570"/>
    </source>
</evidence>
<name>A0ABP9SE78_9ACTN</name>
<proteinExistence type="predicted"/>
<accession>A0ABP9SE78</accession>
<dbReference type="Proteomes" id="UP001501570">
    <property type="component" value="Unassembled WGS sequence"/>
</dbReference>
<protein>
    <submittedName>
        <fullName evidence="1">Uncharacterized protein</fullName>
    </submittedName>
</protein>
<reference evidence="2" key="1">
    <citation type="journal article" date="2019" name="Int. J. Syst. Evol. Microbiol.">
        <title>The Global Catalogue of Microorganisms (GCM) 10K type strain sequencing project: providing services to taxonomists for standard genome sequencing and annotation.</title>
        <authorList>
            <consortium name="The Broad Institute Genomics Platform"/>
            <consortium name="The Broad Institute Genome Sequencing Center for Infectious Disease"/>
            <person name="Wu L."/>
            <person name="Ma J."/>
        </authorList>
    </citation>
    <scope>NUCLEOTIDE SEQUENCE [LARGE SCALE GENOMIC DNA]</scope>
    <source>
        <strain evidence="2">JCM 18304</strain>
    </source>
</reference>
<gene>
    <name evidence="1" type="ORF">GCM10023322_57960</name>
</gene>
<keyword evidence="2" id="KW-1185">Reference proteome</keyword>
<organism evidence="1 2">
    <name type="scientific">Rugosimonospora acidiphila</name>
    <dbReference type="NCBI Taxonomy" id="556531"/>
    <lineage>
        <taxon>Bacteria</taxon>
        <taxon>Bacillati</taxon>
        <taxon>Actinomycetota</taxon>
        <taxon>Actinomycetes</taxon>
        <taxon>Micromonosporales</taxon>
        <taxon>Micromonosporaceae</taxon>
        <taxon>Rugosimonospora</taxon>
    </lineage>
</organism>
<comment type="caution">
    <text evidence="1">The sequence shown here is derived from an EMBL/GenBank/DDBJ whole genome shotgun (WGS) entry which is preliminary data.</text>
</comment>
<sequence>MSEATLMMSSDAGAERVRPAGTPAVLLFARTFAEAHLYMDINPCECGESRFERDVEVLAQRDGVLPIRFAGDCERCGALREFTFQVPDRPGGPPAADSFSFPDDGPSGLIDPGQWWIAARTYGGIADTVAGGVDPERAWRDPEAWEDMVSILVNSAAAVDEALKFLPVGASAMPAGAFWTATGREVYQAVPDEFRRDILERERAERWARLREFTDTHPDPDEL</sequence>
<dbReference type="EMBL" id="BAABJQ010000021">
    <property type="protein sequence ID" value="GAA5194196.1"/>
    <property type="molecule type" value="Genomic_DNA"/>
</dbReference>
<evidence type="ECO:0000313" key="1">
    <source>
        <dbReference type="EMBL" id="GAA5194196.1"/>
    </source>
</evidence>